<dbReference type="AlphaFoldDB" id="A0A1E5IFJ8"/>
<evidence type="ECO:0000313" key="1">
    <source>
        <dbReference type="EMBL" id="OEG69276.1"/>
    </source>
</evidence>
<protein>
    <submittedName>
        <fullName evidence="1">Uncharacterized protein</fullName>
    </submittedName>
</protein>
<evidence type="ECO:0000313" key="2">
    <source>
        <dbReference type="Proteomes" id="UP000095237"/>
    </source>
</evidence>
<name>A0A1E5IFJ8_ENDTX</name>
<organism evidence="1 2">
    <name type="scientific">Endomicrobium trichonymphae</name>
    <dbReference type="NCBI Taxonomy" id="1408204"/>
    <lineage>
        <taxon>Bacteria</taxon>
        <taxon>Pseudomonadati</taxon>
        <taxon>Elusimicrobiota</taxon>
        <taxon>Endomicrobiia</taxon>
        <taxon>Endomicrobiales</taxon>
        <taxon>Endomicrobiaceae</taxon>
        <taxon>Candidatus Endomicrobiellum</taxon>
    </lineage>
</organism>
<sequence length="170" mass="19855">MDITGKIKGIKYKKSLEKNLIKFNLENFDINSSPSSSLIFDKQNLFAISKWVSPKRTRSYPYKRIYDTIHISKKITVIPAVKDEGKCGDRDFLQWDTVSMMSLLDVYVIFAYYSDAEKLENKIAEQKFDNNYVISKIKEIEGYHSSGLHWNLKELADLHFIADKIQLFKN</sequence>
<reference evidence="1 2" key="1">
    <citation type="submission" date="2015-11" db="EMBL/GenBank/DDBJ databases">
        <title>Evidence for parallel genomic evolution in an endosymbiosis of termite gut flagellates.</title>
        <authorList>
            <person name="Zheng H."/>
        </authorList>
    </citation>
    <scope>NUCLEOTIDE SEQUENCE [LARGE SCALE GENOMIC DNA]</scope>
    <source>
        <strain evidence="1 2">CET450</strain>
    </source>
</reference>
<dbReference type="Proteomes" id="UP000095237">
    <property type="component" value="Unassembled WGS sequence"/>
</dbReference>
<accession>A0A1E5IFJ8</accession>
<dbReference type="EMBL" id="LNVX01000780">
    <property type="protein sequence ID" value="OEG69276.1"/>
    <property type="molecule type" value="Genomic_DNA"/>
</dbReference>
<keyword evidence="2" id="KW-1185">Reference proteome</keyword>
<proteinExistence type="predicted"/>
<comment type="caution">
    <text evidence="1">The sequence shown here is derived from an EMBL/GenBank/DDBJ whole genome shotgun (WGS) entry which is preliminary data.</text>
</comment>
<gene>
    <name evidence="1" type="ORF">ATZ36_10465</name>
</gene>